<evidence type="ECO:0000256" key="5">
    <source>
        <dbReference type="ARBA" id="ARBA00023242"/>
    </source>
</evidence>
<dbReference type="GO" id="GO:0006355">
    <property type="term" value="P:regulation of DNA-templated transcription"/>
    <property type="evidence" value="ECO:0007669"/>
    <property type="project" value="InterPro"/>
</dbReference>
<evidence type="ECO:0000259" key="7">
    <source>
        <dbReference type="PROSITE" id="PS50888"/>
    </source>
</evidence>
<dbReference type="Gene3D" id="4.10.280.10">
    <property type="entry name" value="Helix-loop-helix DNA-binding domain"/>
    <property type="match status" value="1"/>
</dbReference>
<accession>A0AAD3TD01</accession>
<keyword evidence="9" id="KW-1185">Reference proteome</keyword>
<dbReference type="InterPro" id="IPR036638">
    <property type="entry name" value="HLH_DNA-bd_sf"/>
</dbReference>
<dbReference type="PANTHER" id="PTHR46446:SF28">
    <property type="entry name" value="TRANSCRIPTION FACTOR PRE5"/>
    <property type="match status" value="1"/>
</dbReference>
<proteinExistence type="predicted"/>
<reference evidence="8" key="1">
    <citation type="submission" date="2023-05" db="EMBL/GenBank/DDBJ databases">
        <title>Nepenthes gracilis genome sequencing.</title>
        <authorList>
            <person name="Fukushima K."/>
        </authorList>
    </citation>
    <scope>NUCLEOTIDE SEQUENCE</scope>
    <source>
        <strain evidence="8">SING2019-196</strain>
    </source>
</reference>
<dbReference type="Proteomes" id="UP001279734">
    <property type="component" value="Unassembled WGS sequence"/>
</dbReference>
<evidence type="ECO:0000256" key="6">
    <source>
        <dbReference type="SAM" id="Coils"/>
    </source>
</evidence>
<dbReference type="GO" id="GO:0046983">
    <property type="term" value="F:protein dimerization activity"/>
    <property type="evidence" value="ECO:0007669"/>
    <property type="project" value="InterPro"/>
</dbReference>
<keyword evidence="5" id="KW-0539">Nucleus</keyword>
<comment type="subcellular location">
    <subcellularLocation>
        <location evidence="1">Nucleus</location>
    </subcellularLocation>
</comment>
<dbReference type="Pfam" id="PF23174">
    <property type="entry name" value="bHLH_ILI"/>
    <property type="match status" value="1"/>
</dbReference>
<dbReference type="GO" id="GO:0005634">
    <property type="term" value="C:nucleus"/>
    <property type="evidence" value="ECO:0007669"/>
    <property type="project" value="UniProtKB-SubCell"/>
</dbReference>
<comment type="caution">
    <text evidence="8">The sequence shown here is derived from an EMBL/GenBank/DDBJ whole genome shotgun (WGS) entry which is preliminary data.</text>
</comment>
<evidence type="ECO:0000313" key="9">
    <source>
        <dbReference type="Proteomes" id="UP001279734"/>
    </source>
</evidence>
<dbReference type="GO" id="GO:0040008">
    <property type="term" value="P:regulation of growth"/>
    <property type="evidence" value="ECO:0007669"/>
    <property type="project" value="InterPro"/>
</dbReference>
<keyword evidence="6" id="KW-0175">Coiled coil</keyword>
<dbReference type="InterPro" id="IPR044293">
    <property type="entry name" value="PRE"/>
</dbReference>
<protein>
    <recommendedName>
        <fullName evidence="7">BHLH domain-containing protein</fullName>
    </recommendedName>
</protein>
<dbReference type="PROSITE" id="PS50888">
    <property type="entry name" value="BHLH"/>
    <property type="match status" value="1"/>
</dbReference>
<organism evidence="8 9">
    <name type="scientific">Nepenthes gracilis</name>
    <name type="common">Slender pitcher plant</name>
    <dbReference type="NCBI Taxonomy" id="150966"/>
    <lineage>
        <taxon>Eukaryota</taxon>
        <taxon>Viridiplantae</taxon>
        <taxon>Streptophyta</taxon>
        <taxon>Embryophyta</taxon>
        <taxon>Tracheophyta</taxon>
        <taxon>Spermatophyta</taxon>
        <taxon>Magnoliopsida</taxon>
        <taxon>eudicotyledons</taxon>
        <taxon>Gunneridae</taxon>
        <taxon>Pentapetalae</taxon>
        <taxon>Caryophyllales</taxon>
        <taxon>Nepenthaceae</taxon>
        <taxon>Nepenthes</taxon>
    </lineage>
</organism>
<sequence length="90" mass="10214">MSSRRSRQPEGSRISDDQIMQLTSKLLQLLPDLRNHRSGKISASKVLKETCNYIRSLQREKDDLSDRLSQILSTVDADGEEASIIRSLIN</sequence>
<keyword evidence="4" id="KW-0804">Transcription</keyword>
<dbReference type="AlphaFoldDB" id="A0AAD3TD01"/>
<dbReference type="PANTHER" id="PTHR46446">
    <property type="entry name" value="TRANSCRIPTION FACTOR PRE"/>
    <property type="match status" value="1"/>
</dbReference>
<evidence type="ECO:0000256" key="3">
    <source>
        <dbReference type="ARBA" id="ARBA00023015"/>
    </source>
</evidence>
<name>A0AAD3TD01_NEPGR</name>
<dbReference type="SUPFAM" id="SSF47459">
    <property type="entry name" value="HLH, helix-loop-helix DNA-binding domain"/>
    <property type="match status" value="1"/>
</dbReference>
<dbReference type="InterPro" id="IPR011598">
    <property type="entry name" value="bHLH_dom"/>
</dbReference>
<evidence type="ECO:0000313" key="8">
    <source>
        <dbReference type="EMBL" id="GMH26963.1"/>
    </source>
</evidence>
<keyword evidence="3" id="KW-0805">Transcription regulation</keyword>
<evidence type="ECO:0000256" key="1">
    <source>
        <dbReference type="ARBA" id="ARBA00004123"/>
    </source>
</evidence>
<feature type="domain" description="BHLH" evidence="7">
    <location>
        <begin position="3"/>
        <end position="57"/>
    </location>
</feature>
<gene>
    <name evidence="8" type="ORF">Nepgr_028806</name>
</gene>
<evidence type="ECO:0000256" key="4">
    <source>
        <dbReference type="ARBA" id="ARBA00023163"/>
    </source>
</evidence>
<evidence type="ECO:0000256" key="2">
    <source>
        <dbReference type="ARBA" id="ARBA00022604"/>
    </source>
</evidence>
<keyword evidence="2" id="KW-0341">Growth regulation</keyword>
<dbReference type="EMBL" id="BSYO01000032">
    <property type="protein sequence ID" value="GMH26963.1"/>
    <property type="molecule type" value="Genomic_DNA"/>
</dbReference>
<feature type="coiled-coil region" evidence="6">
    <location>
        <begin position="47"/>
        <end position="74"/>
    </location>
</feature>